<accession>A0A6I3SBF1</accession>
<dbReference type="AlphaFoldDB" id="A0A6I3SBF1"/>
<dbReference type="Proteomes" id="UP000430670">
    <property type="component" value="Unassembled WGS sequence"/>
</dbReference>
<evidence type="ECO:0000313" key="2">
    <source>
        <dbReference type="Proteomes" id="UP000430670"/>
    </source>
</evidence>
<keyword evidence="2" id="KW-1185">Reference proteome</keyword>
<gene>
    <name evidence="1" type="ORF">GJ688_02010</name>
</gene>
<name>A0A6I3SBF1_HELMO</name>
<protein>
    <submittedName>
        <fullName evidence="1">Uncharacterized protein</fullName>
    </submittedName>
</protein>
<comment type="caution">
    <text evidence="1">The sequence shown here is derived from an EMBL/GenBank/DDBJ whole genome shotgun (WGS) entry which is preliminary data.</text>
</comment>
<organism evidence="1 2">
    <name type="scientific">Heliobacterium mobile</name>
    <name type="common">Heliobacillus mobilis</name>
    <dbReference type="NCBI Taxonomy" id="28064"/>
    <lineage>
        <taxon>Bacteria</taxon>
        <taxon>Bacillati</taxon>
        <taxon>Bacillota</taxon>
        <taxon>Clostridia</taxon>
        <taxon>Eubacteriales</taxon>
        <taxon>Heliobacteriaceae</taxon>
        <taxon>Heliobacterium</taxon>
    </lineage>
</organism>
<dbReference type="RefSeq" id="WP_155474830.1">
    <property type="nucleotide sequence ID" value="NZ_WNKU01000001.1"/>
</dbReference>
<reference evidence="1 2" key="1">
    <citation type="submission" date="2019-11" db="EMBL/GenBank/DDBJ databases">
        <title>Whole-genome sequence of a the green, strictly anaerobic photosynthetic bacterium Heliobacillus mobilis DSM 6151.</title>
        <authorList>
            <person name="Kyndt J.A."/>
            <person name="Meyer T.E."/>
        </authorList>
    </citation>
    <scope>NUCLEOTIDE SEQUENCE [LARGE SCALE GENOMIC DNA]</scope>
    <source>
        <strain evidence="1 2">DSM 6151</strain>
    </source>
</reference>
<dbReference type="EMBL" id="WNKU01000001">
    <property type="protein sequence ID" value="MTV47757.1"/>
    <property type="molecule type" value="Genomic_DNA"/>
</dbReference>
<proteinExistence type="predicted"/>
<sequence>MDLKPADYYFASRLHTDAWDNASYMDKEKALRMAYQDLEPYRPRLDNQRFFCAVCEQALWYLQGDQRAELQQAGVGSFNLGSLSETFQLAGRPADIAPKAWALLRGPVVKGGSLK</sequence>
<evidence type="ECO:0000313" key="1">
    <source>
        <dbReference type="EMBL" id="MTV47757.1"/>
    </source>
</evidence>